<sequence>MGILISATPSTSSRLTGSKKNVESILIPESFLKRLTDLERKNLPKIVGPLLETYTKYLVSLRRLNPRAKKVMYQRGEGKLIKVNMRIASENWELLRVLADAHGVSKSFLFNYILWLDSLDVGESIREVLGVGVPTLHNSYSYTLQYDRFQNKISRILKFTPEHLKTIRRYRTRETS</sequence>
<name>A0A396Z190_9LEPT</name>
<protein>
    <submittedName>
        <fullName evidence="1">DUF1564 domain-containing protein</fullName>
    </submittedName>
</protein>
<comment type="caution">
    <text evidence="1">The sequence shown here is derived from an EMBL/GenBank/DDBJ whole genome shotgun (WGS) entry which is preliminary data.</text>
</comment>
<evidence type="ECO:0000313" key="2">
    <source>
        <dbReference type="Proteomes" id="UP000265798"/>
    </source>
</evidence>
<dbReference type="OrthoDB" id="9884647at2"/>
<dbReference type="EMBL" id="QHCT01000005">
    <property type="protein sequence ID" value="RHX87424.1"/>
    <property type="molecule type" value="Genomic_DNA"/>
</dbReference>
<dbReference type="AlphaFoldDB" id="A0A396Z190"/>
<dbReference type="InterPro" id="IPR011458">
    <property type="entry name" value="DUF1564"/>
</dbReference>
<accession>A0A396Z190</accession>
<evidence type="ECO:0000313" key="1">
    <source>
        <dbReference type="EMBL" id="RHX87424.1"/>
    </source>
</evidence>
<dbReference type="Proteomes" id="UP000265798">
    <property type="component" value="Unassembled WGS sequence"/>
</dbReference>
<reference evidence="2" key="1">
    <citation type="submission" date="2018-05" db="EMBL/GenBank/DDBJ databases">
        <title>Leptospira yasudae sp. nov. and Leptospira stimsonii sp. nov., two pathogenic species of the genus Leptospira isolated from environmental sources.</title>
        <authorList>
            <person name="Casanovas-Massana A."/>
            <person name="Hamond C."/>
            <person name="Santos L.A."/>
            <person name="Hacker K.P."/>
            <person name="Balassiano I."/>
            <person name="Medeiros M.A."/>
            <person name="Reis M.G."/>
            <person name="Ko A.I."/>
            <person name="Wunder E.A."/>
        </authorList>
    </citation>
    <scope>NUCLEOTIDE SEQUENCE [LARGE SCALE GENOMIC DNA]</scope>
    <source>
        <strain evidence="2">Yale</strain>
    </source>
</reference>
<gene>
    <name evidence="1" type="ORF">DLM75_17090</name>
</gene>
<organism evidence="1 2">
    <name type="scientific">Leptospira stimsonii</name>
    <dbReference type="NCBI Taxonomy" id="2202203"/>
    <lineage>
        <taxon>Bacteria</taxon>
        <taxon>Pseudomonadati</taxon>
        <taxon>Spirochaetota</taxon>
        <taxon>Spirochaetia</taxon>
        <taxon>Leptospirales</taxon>
        <taxon>Leptospiraceae</taxon>
        <taxon>Leptospira</taxon>
    </lineage>
</organism>
<proteinExistence type="predicted"/>
<dbReference type="Pfam" id="PF07600">
    <property type="entry name" value="DUF1564"/>
    <property type="match status" value="1"/>
</dbReference>